<proteinExistence type="predicted"/>
<organism evidence="2 3">
    <name type="scientific">Trichonephila clavipes</name>
    <name type="common">Golden silk orbweaver</name>
    <name type="synonym">Nephila clavipes</name>
    <dbReference type="NCBI Taxonomy" id="2585209"/>
    <lineage>
        <taxon>Eukaryota</taxon>
        <taxon>Metazoa</taxon>
        <taxon>Ecdysozoa</taxon>
        <taxon>Arthropoda</taxon>
        <taxon>Chelicerata</taxon>
        <taxon>Arachnida</taxon>
        <taxon>Araneae</taxon>
        <taxon>Araneomorphae</taxon>
        <taxon>Entelegynae</taxon>
        <taxon>Araneoidea</taxon>
        <taxon>Nephilidae</taxon>
        <taxon>Trichonephila</taxon>
    </lineage>
</organism>
<evidence type="ECO:0008006" key="4">
    <source>
        <dbReference type="Google" id="ProtNLM"/>
    </source>
</evidence>
<evidence type="ECO:0000313" key="3">
    <source>
        <dbReference type="Proteomes" id="UP000887159"/>
    </source>
</evidence>
<dbReference type="EMBL" id="BMAU01021067">
    <property type="protein sequence ID" value="GFX88968.1"/>
    <property type="molecule type" value="Genomic_DNA"/>
</dbReference>
<dbReference type="Proteomes" id="UP000887159">
    <property type="component" value="Unassembled WGS sequence"/>
</dbReference>
<accession>A0A8X6UZ68</accession>
<gene>
    <name evidence="2" type="ORF">TNCV_2852681</name>
</gene>
<evidence type="ECO:0000313" key="2">
    <source>
        <dbReference type="EMBL" id="GFX88968.1"/>
    </source>
</evidence>
<evidence type="ECO:0000256" key="1">
    <source>
        <dbReference type="SAM" id="SignalP"/>
    </source>
</evidence>
<dbReference type="AlphaFoldDB" id="A0A8X6UZ68"/>
<comment type="caution">
    <text evidence="2">The sequence shown here is derived from an EMBL/GenBank/DDBJ whole genome shotgun (WGS) entry which is preliminary data.</text>
</comment>
<keyword evidence="3" id="KW-1185">Reference proteome</keyword>
<sequence length="96" mass="10568">MCIQRCTSVAVWTTSLVISVAAWTPSSVHTALHFSVCAVWTTGLVTPVTVWTPSSVHTPPHFSCCLDYKFSHINRCLDTIKCTNSAALQWLFGLQV</sequence>
<protein>
    <recommendedName>
        <fullName evidence="4">Secreted protein</fullName>
    </recommendedName>
</protein>
<keyword evidence="1" id="KW-0732">Signal</keyword>
<name>A0A8X6UZ68_TRICX</name>
<reference evidence="2" key="1">
    <citation type="submission" date="2020-08" db="EMBL/GenBank/DDBJ databases">
        <title>Multicomponent nature underlies the extraordinary mechanical properties of spider dragline silk.</title>
        <authorList>
            <person name="Kono N."/>
            <person name="Nakamura H."/>
            <person name="Mori M."/>
            <person name="Yoshida Y."/>
            <person name="Ohtoshi R."/>
            <person name="Malay A.D."/>
            <person name="Moran D.A.P."/>
            <person name="Tomita M."/>
            <person name="Numata K."/>
            <person name="Arakawa K."/>
        </authorList>
    </citation>
    <scope>NUCLEOTIDE SEQUENCE</scope>
</reference>
<feature type="signal peptide" evidence="1">
    <location>
        <begin position="1"/>
        <end position="22"/>
    </location>
</feature>
<feature type="chain" id="PRO_5036442963" description="Secreted protein" evidence="1">
    <location>
        <begin position="23"/>
        <end position="96"/>
    </location>
</feature>